<dbReference type="Proteomes" id="UP000221918">
    <property type="component" value="Unassembled WGS sequence"/>
</dbReference>
<accession>A0ABD6SZM5</accession>
<dbReference type="EMBL" id="NUTL01000132">
    <property type="protein sequence ID" value="PHE89552.1"/>
    <property type="molecule type" value="Genomic_DNA"/>
</dbReference>
<name>A0ABD6SZM5_9BACI</name>
<protein>
    <submittedName>
        <fullName evidence="1">Uncharacterized protein</fullName>
    </submittedName>
</protein>
<gene>
    <name evidence="1" type="ORF">COF81_25005</name>
</gene>
<dbReference type="AlphaFoldDB" id="A0ABD6SZM5"/>
<proteinExistence type="predicted"/>
<comment type="caution">
    <text evidence="1">The sequence shown here is derived from an EMBL/GenBank/DDBJ whole genome shotgun (WGS) entry which is preliminary data.</text>
</comment>
<reference evidence="1 2" key="1">
    <citation type="submission" date="2017-09" db="EMBL/GenBank/DDBJ databases">
        <title>Large-scale bioinformatics analysis of Bacillus genomes uncovers conserved roles of natural products in bacterial physiology.</title>
        <authorList>
            <consortium name="Agbiome Team Llc"/>
            <person name="Bleich R.M."/>
            <person name="Grubbs K.J."/>
            <person name="Santa Maria K.C."/>
            <person name="Allen S.E."/>
            <person name="Farag S."/>
            <person name="Shank E.A."/>
            <person name="Bowers A."/>
        </authorList>
    </citation>
    <scope>NUCLEOTIDE SEQUENCE [LARGE SCALE GENOMIC DNA]</scope>
    <source>
        <strain evidence="1 2">AFS037265</strain>
    </source>
</reference>
<evidence type="ECO:0000313" key="1">
    <source>
        <dbReference type="EMBL" id="PHE89552.1"/>
    </source>
</evidence>
<evidence type="ECO:0000313" key="2">
    <source>
        <dbReference type="Proteomes" id="UP000221918"/>
    </source>
</evidence>
<sequence>MKLKARYYSLMLMRKGDVLFMNMHQKQKLSWFCCKVSEDIKRWEILRTSFMKLLIIHVMRYRGTATIRSFSGHL</sequence>
<organism evidence="1 2">
    <name type="scientific">Bacillus pseudomycoides</name>
    <dbReference type="NCBI Taxonomy" id="64104"/>
    <lineage>
        <taxon>Bacteria</taxon>
        <taxon>Bacillati</taxon>
        <taxon>Bacillota</taxon>
        <taxon>Bacilli</taxon>
        <taxon>Bacillales</taxon>
        <taxon>Bacillaceae</taxon>
        <taxon>Bacillus</taxon>
        <taxon>Bacillus cereus group</taxon>
    </lineage>
</organism>